<dbReference type="Pfam" id="PF02585">
    <property type="entry name" value="PIG-L"/>
    <property type="match status" value="1"/>
</dbReference>
<organism evidence="2 3">
    <name type="scientific">Paractinoplanes ovalisporus</name>
    <dbReference type="NCBI Taxonomy" id="2810368"/>
    <lineage>
        <taxon>Bacteria</taxon>
        <taxon>Bacillati</taxon>
        <taxon>Actinomycetota</taxon>
        <taxon>Actinomycetes</taxon>
        <taxon>Micromonosporales</taxon>
        <taxon>Micromonosporaceae</taxon>
        <taxon>Paractinoplanes</taxon>
    </lineage>
</organism>
<evidence type="ECO:0000313" key="3">
    <source>
        <dbReference type="Proteomes" id="UP000632138"/>
    </source>
</evidence>
<keyword evidence="1" id="KW-0862">Zinc</keyword>
<evidence type="ECO:0000256" key="1">
    <source>
        <dbReference type="ARBA" id="ARBA00022833"/>
    </source>
</evidence>
<name>A0ABS2A3T9_9ACTN</name>
<dbReference type="InterPro" id="IPR024078">
    <property type="entry name" value="LmbE-like_dom_sf"/>
</dbReference>
<keyword evidence="3" id="KW-1185">Reference proteome</keyword>
<gene>
    <name evidence="2" type="ORF">JIG36_00040</name>
</gene>
<dbReference type="PANTHER" id="PTHR12993">
    <property type="entry name" value="N-ACETYLGLUCOSAMINYL-PHOSPHATIDYLINOSITOL DE-N-ACETYLASE-RELATED"/>
    <property type="match status" value="1"/>
</dbReference>
<dbReference type="PANTHER" id="PTHR12993:SF28">
    <property type="entry name" value="LMBE FAMILY PROTEIN"/>
    <property type="match status" value="1"/>
</dbReference>
<reference evidence="2 3" key="1">
    <citation type="submission" date="2021-01" db="EMBL/GenBank/DDBJ databases">
        <title>Actinoplanes sp. nov. LDG1-06 isolated from lichen.</title>
        <authorList>
            <person name="Saeng-In P."/>
            <person name="Phongsopitanun W."/>
            <person name="Kanchanasin P."/>
            <person name="Yuki M."/>
            <person name="Kudo T."/>
            <person name="Ohkuma M."/>
            <person name="Tanasupawat S."/>
        </authorList>
    </citation>
    <scope>NUCLEOTIDE SEQUENCE [LARGE SCALE GENOMIC DNA]</scope>
    <source>
        <strain evidence="2 3">LDG1-06</strain>
    </source>
</reference>
<sequence length="248" mass="26937">MTDDVQWQPLDEDWKRALAIVAHPDDLEFGAAAAIARWTAQGKEVIYVLLTSGEAGIDGIDPAEAGPLREQEQRASAAIVGVSQVEFLGQPDGVLEGGVPLREILARSIRTHRPEIVITNNFRDSWDREGTALNMADHIVTGRSVLDAVRDAANRWVFRDQGLEKWGGVRQVWAAGSPLSRHGVDVTDTFALGVRSLEAHDAYLRGLNWGGPDGSGFDAEEFLEGFSRQAGSRLGVKYAAGFEVFTVG</sequence>
<dbReference type="SUPFAM" id="SSF102588">
    <property type="entry name" value="LmbE-like"/>
    <property type="match status" value="1"/>
</dbReference>
<protein>
    <submittedName>
        <fullName evidence="2">PIG-L family deacetylase</fullName>
    </submittedName>
</protein>
<dbReference type="EMBL" id="JAENHP010000001">
    <property type="protein sequence ID" value="MBM2613943.1"/>
    <property type="molecule type" value="Genomic_DNA"/>
</dbReference>
<dbReference type="Gene3D" id="3.40.50.10320">
    <property type="entry name" value="LmbE-like"/>
    <property type="match status" value="1"/>
</dbReference>
<proteinExistence type="predicted"/>
<dbReference type="RefSeq" id="WP_203373873.1">
    <property type="nucleotide sequence ID" value="NZ_JAENHP010000001.1"/>
</dbReference>
<comment type="caution">
    <text evidence="2">The sequence shown here is derived from an EMBL/GenBank/DDBJ whole genome shotgun (WGS) entry which is preliminary data.</text>
</comment>
<evidence type="ECO:0000313" key="2">
    <source>
        <dbReference type="EMBL" id="MBM2613943.1"/>
    </source>
</evidence>
<accession>A0ABS2A3T9</accession>
<dbReference type="Proteomes" id="UP000632138">
    <property type="component" value="Unassembled WGS sequence"/>
</dbReference>
<dbReference type="InterPro" id="IPR003737">
    <property type="entry name" value="GlcNAc_PI_deacetylase-related"/>
</dbReference>